<sequence>MANNLKTTTMAWGSPGRYIQGPGELMNLPKYTSKYGENVFVIIDQFFFYDLTLRLSKLYEGRTGKFETSIFNTEVSEEQIAATSAAAEKISPSVIVGIGGGKTLDTAKAVADDLKVPVIIIPTSASTDAPTSALSVIYKSDGEHSHARHYIKSPDIVLIDSKIIAEAPVRFLVSGMGDALATVFEAKANAASDSANYIAGESGSFRRTKTAMVIAQACYDYLMANGLKAKIAAEKHCVTEALETIIEVNTLMSGLGFENTGCAAAHSVCEGITTVPDAGKMLHGEQVAFGTVCQLVAENAPKELIDEVMGFCISVGLPITLEDVKVNPTEENVRIIAESSIKNSYWAAQPAPVTVESVMDIIFAADALGHYYYKQAV</sequence>
<evidence type="ECO:0000313" key="2">
    <source>
        <dbReference type="Proteomes" id="UP000594014"/>
    </source>
</evidence>
<dbReference type="EMBL" id="CP042469">
    <property type="protein sequence ID" value="QOX65262.1"/>
    <property type="molecule type" value="Genomic_DNA"/>
</dbReference>
<accession>A0ACD1AFK3</accession>
<keyword evidence="2" id="KW-1185">Reference proteome</keyword>
<reference evidence="1" key="1">
    <citation type="submission" date="2019-08" db="EMBL/GenBank/DDBJ databases">
        <title>Genome sequence of Clostridiales bacterium MT110.</title>
        <authorList>
            <person name="Cao J."/>
        </authorList>
    </citation>
    <scope>NUCLEOTIDE SEQUENCE</scope>
    <source>
        <strain evidence="1">MT110</strain>
    </source>
</reference>
<name>A0ACD1AFK3_9FIRM</name>
<organism evidence="1 2">
    <name type="scientific">Anoxybacterium hadale</name>
    <dbReference type="NCBI Taxonomy" id="3408580"/>
    <lineage>
        <taxon>Bacteria</taxon>
        <taxon>Bacillati</taxon>
        <taxon>Bacillota</taxon>
        <taxon>Clostridia</taxon>
        <taxon>Peptostreptococcales</taxon>
        <taxon>Anaerovoracaceae</taxon>
        <taxon>Anoxybacterium</taxon>
    </lineage>
</organism>
<evidence type="ECO:0000313" key="1">
    <source>
        <dbReference type="EMBL" id="QOX65262.1"/>
    </source>
</evidence>
<protein>
    <submittedName>
        <fullName evidence="1">Glycerol dehydrogenase</fullName>
    </submittedName>
</protein>
<proteinExistence type="predicted"/>
<gene>
    <name evidence="1" type="ORF">FRZ06_18855</name>
</gene>
<dbReference type="Proteomes" id="UP000594014">
    <property type="component" value="Chromosome"/>
</dbReference>